<dbReference type="InterPro" id="IPR001387">
    <property type="entry name" value="Cro/C1-type_HTH"/>
</dbReference>
<dbReference type="InterPro" id="IPR010982">
    <property type="entry name" value="Lambda_DNA-bd_dom_sf"/>
</dbReference>
<sequence length="143" mass="16544">MENLLGKRIKFLREEKELSQLEFSKILNISNSTLSQYEAGNRMPGDEIKKKIAEYFNVSLDYLMGASNIRNPYQINTKSNDNEEQNLIPEEFTNADEARAYVNKHQIFGSGGFDADKLDDNEILEFANALLEQMKMVSYKYKK</sequence>
<proteinExistence type="predicted"/>
<evidence type="ECO:0000313" key="3">
    <source>
        <dbReference type="EMBL" id="MCQ4925311.1"/>
    </source>
</evidence>
<feature type="domain" description="HTH cro/C1-type" evidence="2">
    <location>
        <begin position="9"/>
        <end position="63"/>
    </location>
</feature>
<dbReference type="Gene3D" id="1.10.260.40">
    <property type="entry name" value="lambda repressor-like DNA-binding domains"/>
    <property type="match status" value="1"/>
</dbReference>
<dbReference type="RefSeq" id="WP_256312813.1">
    <property type="nucleotide sequence ID" value="NZ_JANGAC010000020.1"/>
</dbReference>
<dbReference type="Pfam" id="PF01381">
    <property type="entry name" value="HTH_3"/>
    <property type="match status" value="1"/>
</dbReference>
<keyword evidence="4" id="KW-1185">Reference proteome</keyword>
<dbReference type="CDD" id="cd00093">
    <property type="entry name" value="HTH_XRE"/>
    <property type="match status" value="1"/>
</dbReference>
<dbReference type="Proteomes" id="UP001524478">
    <property type="component" value="Unassembled WGS sequence"/>
</dbReference>
<dbReference type="EMBL" id="JANGAC010000020">
    <property type="protein sequence ID" value="MCQ4925311.1"/>
    <property type="molecule type" value="Genomic_DNA"/>
</dbReference>
<comment type="caution">
    <text evidence="3">The sequence shown here is derived from an EMBL/GenBank/DDBJ whole genome shotgun (WGS) entry which is preliminary data.</text>
</comment>
<keyword evidence="1" id="KW-0238">DNA-binding</keyword>
<protein>
    <submittedName>
        <fullName evidence="3">Helix-turn-helix domain-containing protein</fullName>
    </submittedName>
</protein>
<evidence type="ECO:0000313" key="4">
    <source>
        <dbReference type="Proteomes" id="UP001524478"/>
    </source>
</evidence>
<dbReference type="SUPFAM" id="SSF47413">
    <property type="entry name" value="lambda repressor-like DNA-binding domains"/>
    <property type="match status" value="1"/>
</dbReference>
<reference evidence="3 4" key="1">
    <citation type="submission" date="2022-06" db="EMBL/GenBank/DDBJ databases">
        <title>Isolation of gut microbiota from human fecal samples.</title>
        <authorList>
            <person name="Pamer E.G."/>
            <person name="Barat B."/>
            <person name="Waligurski E."/>
            <person name="Medina S."/>
            <person name="Paddock L."/>
            <person name="Mostad J."/>
        </authorList>
    </citation>
    <scope>NUCLEOTIDE SEQUENCE [LARGE SCALE GENOMIC DNA]</scope>
    <source>
        <strain evidence="3 4">DFI.7.95</strain>
    </source>
</reference>
<dbReference type="PANTHER" id="PTHR46558:SF11">
    <property type="entry name" value="HTH-TYPE TRANSCRIPTIONAL REGULATOR XRE"/>
    <property type="match status" value="1"/>
</dbReference>
<dbReference type="PANTHER" id="PTHR46558">
    <property type="entry name" value="TRACRIPTIONAL REGULATORY PROTEIN-RELATED-RELATED"/>
    <property type="match status" value="1"/>
</dbReference>
<accession>A0ABT1SFP2</accession>
<dbReference type="PROSITE" id="PS50943">
    <property type="entry name" value="HTH_CROC1"/>
    <property type="match status" value="1"/>
</dbReference>
<evidence type="ECO:0000256" key="1">
    <source>
        <dbReference type="ARBA" id="ARBA00023125"/>
    </source>
</evidence>
<dbReference type="SMART" id="SM00530">
    <property type="entry name" value="HTH_XRE"/>
    <property type="match status" value="1"/>
</dbReference>
<name>A0ABT1SFP2_9FIRM</name>
<gene>
    <name evidence="3" type="ORF">NE686_19560</name>
</gene>
<organism evidence="3 4">
    <name type="scientific">Tissierella carlieri</name>
    <dbReference type="NCBI Taxonomy" id="689904"/>
    <lineage>
        <taxon>Bacteria</taxon>
        <taxon>Bacillati</taxon>
        <taxon>Bacillota</taxon>
        <taxon>Tissierellia</taxon>
        <taxon>Tissierellales</taxon>
        <taxon>Tissierellaceae</taxon>
        <taxon>Tissierella</taxon>
    </lineage>
</organism>
<evidence type="ECO:0000259" key="2">
    <source>
        <dbReference type="PROSITE" id="PS50943"/>
    </source>
</evidence>